<feature type="region of interest" description="Disordered" evidence="9">
    <location>
        <begin position="58"/>
        <end position="88"/>
    </location>
</feature>
<organism evidence="12 13">
    <name type="scientific">Mucuna pruriens</name>
    <name type="common">Velvet bean</name>
    <name type="synonym">Dolichos pruriens</name>
    <dbReference type="NCBI Taxonomy" id="157652"/>
    <lineage>
        <taxon>Eukaryota</taxon>
        <taxon>Viridiplantae</taxon>
        <taxon>Streptophyta</taxon>
        <taxon>Embryophyta</taxon>
        <taxon>Tracheophyta</taxon>
        <taxon>Spermatophyta</taxon>
        <taxon>Magnoliopsida</taxon>
        <taxon>eudicotyledons</taxon>
        <taxon>Gunneridae</taxon>
        <taxon>Pentapetalae</taxon>
        <taxon>rosids</taxon>
        <taxon>fabids</taxon>
        <taxon>Fabales</taxon>
        <taxon>Fabaceae</taxon>
        <taxon>Papilionoideae</taxon>
        <taxon>50 kb inversion clade</taxon>
        <taxon>NPAAA clade</taxon>
        <taxon>indigoferoid/millettioid clade</taxon>
        <taxon>Phaseoleae</taxon>
        <taxon>Mucuna</taxon>
    </lineage>
</organism>
<comment type="caution">
    <text evidence="12">The sequence shown here is derived from an EMBL/GenBank/DDBJ whole genome shotgun (WGS) entry which is preliminary data.</text>
</comment>
<evidence type="ECO:0000256" key="1">
    <source>
        <dbReference type="ARBA" id="ARBA00008792"/>
    </source>
</evidence>
<evidence type="ECO:0000256" key="7">
    <source>
        <dbReference type="ARBA" id="ARBA00022840"/>
    </source>
</evidence>
<comment type="catalytic activity">
    <reaction evidence="8">
        <text>ATP + H2O = ADP + phosphate + H(+)</text>
        <dbReference type="Rhea" id="RHEA:13065"/>
        <dbReference type="ChEBI" id="CHEBI:15377"/>
        <dbReference type="ChEBI" id="CHEBI:15378"/>
        <dbReference type="ChEBI" id="CHEBI:30616"/>
        <dbReference type="ChEBI" id="CHEBI:43474"/>
        <dbReference type="ChEBI" id="CHEBI:456216"/>
        <dbReference type="EC" id="3.6.4.13"/>
    </reaction>
</comment>
<evidence type="ECO:0000256" key="5">
    <source>
        <dbReference type="ARBA" id="ARBA00022801"/>
    </source>
</evidence>
<dbReference type="InterPro" id="IPR027417">
    <property type="entry name" value="P-loop_NTPase"/>
</dbReference>
<dbReference type="PANTHER" id="PTHR18934">
    <property type="entry name" value="ATP-DEPENDENT RNA HELICASE"/>
    <property type="match status" value="1"/>
</dbReference>
<evidence type="ECO:0000256" key="3">
    <source>
        <dbReference type="ARBA" id="ARBA00022728"/>
    </source>
</evidence>
<dbReference type="GO" id="GO:0003723">
    <property type="term" value="F:RNA binding"/>
    <property type="evidence" value="ECO:0007669"/>
    <property type="project" value="TreeGrafter"/>
</dbReference>
<dbReference type="InterPro" id="IPR048333">
    <property type="entry name" value="HA2_WH"/>
</dbReference>
<dbReference type="PROSITE" id="PS51194">
    <property type="entry name" value="HELICASE_CTER"/>
    <property type="match status" value="1"/>
</dbReference>
<gene>
    <name evidence="12" type="primary">FAS4</name>
    <name evidence="12" type="ORF">CR513_47926</name>
</gene>
<evidence type="ECO:0000256" key="9">
    <source>
        <dbReference type="SAM" id="MobiDB-lite"/>
    </source>
</evidence>
<evidence type="ECO:0000259" key="10">
    <source>
        <dbReference type="PROSITE" id="PS51192"/>
    </source>
</evidence>
<dbReference type="Pfam" id="PF00270">
    <property type="entry name" value="DEAD"/>
    <property type="match status" value="1"/>
</dbReference>
<name>A0A371F2P2_MUCPR</name>
<dbReference type="InterPro" id="IPR003593">
    <property type="entry name" value="AAA+_ATPase"/>
</dbReference>
<dbReference type="Pfam" id="PF07717">
    <property type="entry name" value="OB_NTP_bind"/>
    <property type="match status" value="1"/>
</dbReference>
<dbReference type="OrthoDB" id="10253254at2759"/>
<keyword evidence="4" id="KW-0547">Nucleotide-binding</keyword>
<proteinExistence type="inferred from homology"/>
<dbReference type="Gene3D" id="3.40.50.300">
    <property type="entry name" value="P-loop containing nucleotide triphosphate hydrolases"/>
    <property type="match status" value="3"/>
</dbReference>
<dbReference type="STRING" id="157652.A0A371F2P2"/>
<dbReference type="Pfam" id="PF00271">
    <property type="entry name" value="Helicase_C"/>
    <property type="match status" value="1"/>
</dbReference>
<dbReference type="InterPro" id="IPR011545">
    <property type="entry name" value="DEAD/DEAH_box_helicase_dom"/>
</dbReference>
<dbReference type="InterPro" id="IPR014001">
    <property type="entry name" value="Helicase_ATP-bd"/>
</dbReference>
<reference evidence="12" key="1">
    <citation type="submission" date="2018-05" db="EMBL/GenBank/DDBJ databases">
        <title>Draft genome of Mucuna pruriens seed.</title>
        <authorList>
            <person name="Nnadi N.E."/>
            <person name="Vos R."/>
            <person name="Hasami M.H."/>
            <person name="Devisetty U.K."/>
            <person name="Aguiy J.C."/>
        </authorList>
    </citation>
    <scope>NUCLEOTIDE SEQUENCE [LARGE SCALE GENOMIC DNA]</scope>
    <source>
        <strain evidence="12">JCA_2017</strain>
    </source>
</reference>
<feature type="compositionally biased region" description="Basic residues" evidence="9">
    <location>
        <begin position="73"/>
        <end position="88"/>
    </location>
</feature>
<dbReference type="EMBL" id="QJKJ01010859">
    <property type="protein sequence ID" value="RDX72568.1"/>
    <property type="molecule type" value="Genomic_DNA"/>
</dbReference>
<dbReference type="GO" id="GO:0000462">
    <property type="term" value="P:maturation of SSU-rRNA from tricistronic rRNA transcript (SSU-rRNA, 5.8S rRNA, LSU-rRNA)"/>
    <property type="evidence" value="ECO:0007669"/>
    <property type="project" value="TreeGrafter"/>
</dbReference>
<keyword evidence="3" id="KW-0507">mRNA processing</keyword>
<evidence type="ECO:0000256" key="6">
    <source>
        <dbReference type="ARBA" id="ARBA00022806"/>
    </source>
</evidence>
<dbReference type="PANTHER" id="PTHR18934:SF99">
    <property type="entry name" value="ATP-DEPENDENT RNA HELICASE DHX37-RELATED"/>
    <property type="match status" value="1"/>
</dbReference>
<feature type="compositionally biased region" description="Basic and acidic residues" evidence="9">
    <location>
        <begin position="959"/>
        <end position="968"/>
    </location>
</feature>
<keyword evidence="3" id="KW-0508">mRNA splicing</keyword>
<dbReference type="Proteomes" id="UP000257109">
    <property type="component" value="Unassembled WGS sequence"/>
</dbReference>
<dbReference type="GO" id="GO:0005730">
    <property type="term" value="C:nucleolus"/>
    <property type="evidence" value="ECO:0007669"/>
    <property type="project" value="TreeGrafter"/>
</dbReference>
<dbReference type="InterPro" id="IPR002464">
    <property type="entry name" value="DNA/RNA_helicase_DEAH_CS"/>
</dbReference>
<dbReference type="GO" id="GO:0016787">
    <property type="term" value="F:hydrolase activity"/>
    <property type="evidence" value="ECO:0007669"/>
    <property type="project" value="UniProtKB-KW"/>
</dbReference>
<dbReference type="SMART" id="SM00382">
    <property type="entry name" value="AAA"/>
    <property type="match status" value="1"/>
</dbReference>
<dbReference type="InterPro" id="IPR011709">
    <property type="entry name" value="DEAD-box_helicase_OB_fold"/>
</dbReference>
<feature type="non-terminal residue" evidence="12">
    <location>
        <position position="1"/>
    </location>
</feature>
<dbReference type="CDD" id="cd17982">
    <property type="entry name" value="DEXHc_DHX37"/>
    <property type="match status" value="1"/>
</dbReference>
<accession>A0A371F2P2</accession>
<dbReference type="SMART" id="SM00490">
    <property type="entry name" value="HELICc"/>
    <property type="match status" value="1"/>
</dbReference>
<dbReference type="GO" id="GO:0003724">
    <property type="term" value="F:RNA helicase activity"/>
    <property type="evidence" value="ECO:0007669"/>
    <property type="project" value="UniProtKB-EC"/>
</dbReference>
<protein>
    <recommendedName>
        <fullName evidence="2">RNA helicase</fullName>
        <ecNumber evidence="2">3.6.4.13</ecNumber>
    </recommendedName>
</protein>
<evidence type="ECO:0000256" key="8">
    <source>
        <dbReference type="ARBA" id="ARBA00047984"/>
    </source>
</evidence>
<dbReference type="EC" id="3.6.4.13" evidence="2"/>
<feature type="compositionally biased region" description="Basic and acidic residues" evidence="9">
    <location>
        <begin position="944"/>
        <end position="953"/>
    </location>
</feature>
<dbReference type="Pfam" id="PF04408">
    <property type="entry name" value="WHD_HA2"/>
    <property type="match status" value="1"/>
</dbReference>
<dbReference type="SMART" id="SM00847">
    <property type="entry name" value="HA2"/>
    <property type="match status" value="1"/>
</dbReference>
<dbReference type="InterPro" id="IPR007502">
    <property type="entry name" value="Helicase-assoc_dom"/>
</dbReference>
<keyword evidence="13" id="KW-1185">Reference proteome</keyword>
<dbReference type="InterPro" id="IPR056371">
    <property type="entry name" value="DHX37-like_C"/>
</dbReference>
<evidence type="ECO:0000259" key="11">
    <source>
        <dbReference type="PROSITE" id="PS51194"/>
    </source>
</evidence>
<evidence type="ECO:0000256" key="4">
    <source>
        <dbReference type="ARBA" id="ARBA00022741"/>
    </source>
</evidence>
<comment type="similarity">
    <text evidence="1">Belongs to the DEAD box helicase family. DEAH subfamily.</text>
</comment>
<dbReference type="Gene3D" id="1.20.120.1080">
    <property type="match status" value="1"/>
</dbReference>
<feature type="compositionally biased region" description="Acidic residues" evidence="9">
    <location>
        <begin position="623"/>
        <end position="636"/>
    </location>
</feature>
<dbReference type="SUPFAM" id="SSF52540">
    <property type="entry name" value="P-loop containing nucleoside triphosphate hydrolases"/>
    <property type="match status" value="1"/>
</dbReference>
<dbReference type="FunFam" id="1.20.120.1080:FF:000021">
    <property type="entry name" value="ATP-dependent RNA helicase DEAH13"/>
    <property type="match status" value="1"/>
</dbReference>
<dbReference type="InterPro" id="IPR001650">
    <property type="entry name" value="Helicase_C-like"/>
</dbReference>
<keyword evidence="7" id="KW-0067">ATP-binding</keyword>
<dbReference type="Pfam" id="PF21010">
    <property type="entry name" value="HA2_C"/>
    <property type="match status" value="1"/>
</dbReference>
<evidence type="ECO:0000313" key="12">
    <source>
        <dbReference type="EMBL" id="RDX72568.1"/>
    </source>
</evidence>
<dbReference type="FunFam" id="3.40.50.300:FF:001764">
    <property type="entry name" value="ATP-dependent RNA helicase DEAH13"/>
    <property type="match status" value="1"/>
</dbReference>
<keyword evidence="5" id="KW-0378">Hydrolase</keyword>
<dbReference type="SMART" id="SM00487">
    <property type="entry name" value="DEXDc"/>
    <property type="match status" value="1"/>
</dbReference>
<keyword evidence="3" id="KW-0747">Spliceosome</keyword>
<sequence length="1409" mass="159599">MVTWHIVRARKFELNRVALVFVHSKMETWESSGDHIEFNSQSLGDGDSNALILPAKRMRKRKEKEQEHAKVQSNKKQKLSKPQKRKLKKLEKDNEKQLLLAKAIKTLNENTLPEYAYPLLLSSCNINRVETMKEKRRRAVHLLKEGLEVSHDGLSKIPEKNEIHSAQDDEVKENDIIQIQPIRSKGEVLNTTSVPLESSQEPVHGNEVEICKYVSEDVADVSIDKQLDEIRSSPTSCSIDEIKSTKSKDRADENHNSNFNELSNLPDYSAPRPSNVPTVVHVYRPTEVEDKRKDLPIIMMEQEIMEAVIDHSSVIICGETGCGKTTQVPQFLYEAGYGSSKGIIGVTQPRRVAVLATAKRVAYELGLHLGKEVGFQVRYDKKIGESCSIKFMTDGILLREVQNDILLRRYSVLILDEAHERSLNTDILIGMLSRVIKTRQMIYNEQQKIMLSGESISPEKMIFPLKLVLMSATLRVQDFTSGKLFHTPPPVIEVPTRQFPVTTYFSKKTEKTDYIGEAYKKVLAIHKRLPPGGILVFVTGQREVEDLCRKLRKASREFIKKKVERYEESDSTMVHEANSVGGVNINEINEAFEVHGSSSIQQTDRFSAYDEDEDIVNGNESDFSYDSETESELEFDDDDDDLELSENKINSVGALGQAGSLASLKAAFEKLSGQATLSSSNGEQTFSVNVEGNLDQSKVSKEIRARENCSLSPGALFVLPLYAMLPAAAQLRVFEEVQEGERLVVVATNVAETSLTIPGIKYVVDTGREKVKNYDPSNGMETYEVQWISKASAAQRAGRSGRTGPGHCYRLYSSAAFNNEFPEHAPAEVEKVPAHGVVLLLKSMHIKKVANFPFPTSLKASSLLEAENCLKALEALDSKDELTLLGKAMAHYPLSPRHSRMLLSVIKNTRHEHKCNPNMLLAYAVAAAAALSLSNPFVMQYEDDSNRDSEMSEKSSMGDSEKDIDKKEKSRRKKLKETAKVAREKFRVVTSDALTIAYALQCFEHSQKSVEFCDDHALNFKTMDEMSKLRQQLLKLVFYQSDKGGFEEEYSWTHGTLEDVERVWWVSSEKYPLSLSEERLICQAICAGWADRVAKRITASSRVSDGEKTSRTLRYQSSMVDESVFLHRLSSVSIVGPEFLVYNELLETKRPNKEGITSAKRAYMHGVTSVEPAWLVEHAKSSCGFSAPLMDPKPYYDAQTDQVKCWVIPTFGRFCWELPKHSLPISNDEHRVQVFAYALLEGQVCPCLKSVRKFMSASPESILKREAFGQKRVVNLLSKLKSKLIDSSAMLRMVWKENPRELFSEILDWFQQSFHKHFEELWLQMLNELLMETQERPRHKSSKKKKGKSKSLIIAQQDGDKKMVDISITHTNCRSMLNRIAELIYMHERCFRNSLLFFHPLLYALMEAV</sequence>
<dbReference type="PROSITE" id="PS51192">
    <property type="entry name" value="HELICASE_ATP_BIND_1"/>
    <property type="match status" value="1"/>
</dbReference>
<feature type="compositionally biased region" description="Basic and acidic residues" evidence="9">
    <location>
        <begin position="240"/>
        <end position="255"/>
    </location>
</feature>
<dbReference type="GO" id="GO:0005681">
    <property type="term" value="C:spliceosomal complex"/>
    <property type="evidence" value="ECO:0007669"/>
    <property type="project" value="UniProtKB-KW"/>
</dbReference>
<feature type="region of interest" description="Disordered" evidence="9">
    <location>
        <begin position="616"/>
        <end position="636"/>
    </location>
</feature>
<evidence type="ECO:0000256" key="2">
    <source>
        <dbReference type="ARBA" id="ARBA00012552"/>
    </source>
</evidence>
<feature type="domain" description="Helicase C-terminal" evidence="11">
    <location>
        <begin position="663"/>
        <end position="845"/>
    </location>
</feature>
<feature type="region of interest" description="Disordered" evidence="9">
    <location>
        <begin position="943"/>
        <end position="975"/>
    </location>
</feature>
<evidence type="ECO:0000313" key="13">
    <source>
        <dbReference type="Proteomes" id="UP000257109"/>
    </source>
</evidence>
<keyword evidence="6 12" id="KW-0347">Helicase</keyword>
<dbReference type="FunFam" id="3.40.50.300:FF:000637">
    <property type="entry name" value="ATP-dependent RNA helicase DHX37/DHR1"/>
    <property type="match status" value="1"/>
</dbReference>
<feature type="domain" description="Helicase ATP-binding" evidence="10">
    <location>
        <begin position="305"/>
        <end position="492"/>
    </location>
</feature>
<dbReference type="PROSITE" id="PS00690">
    <property type="entry name" value="DEAH_ATP_HELICASE"/>
    <property type="match status" value="1"/>
</dbReference>
<dbReference type="Pfam" id="PF23362">
    <property type="entry name" value="DHX37_C"/>
    <property type="match status" value="1"/>
</dbReference>
<feature type="region of interest" description="Disordered" evidence="9">
    <location>
        <begin position="234"/>
        <end position="273"/>
    </location>
</feature>
<dbReference type="GO" id="GO:0005524">
    <property type="term" value="F:ATP binding"/>
    <property type="evidence" value="ECO:0007669"/>
    <property type="project" value="UniProtKB-KW"/>
</dbReference>
<dbReference type="CDD" id="cd18791">
    <property type="entry name" value="SF2_C_RHA"/>
    <property type="match status" value="1"/>
</dbReference>